<dbReference type="Gene3D" id="1.10.510.10">
    <property type="entry name" value="Transferase(Phosphotransferase) domain 1"/>
    <property type="match status" value="1"/>
</dbReference>
<dbReference type="SMART" id="SM00467">
    <property type="entry name" value="GS"/>
    <property type="match status" value="1"/>
</dbReference>
<feature type="chain" id="PRO_5047236800" description="receptor protein serine/threonine kinase" evidence="17">
    <location>
        <begin position="25"/>
        <end position="531"/>
    </location>
</feature>
<keyword evidence="8 14" id="KW-0547">Nucleotide-binding</keyword>
<evidence type="ECO:0000256" key="1">
    <source>
        <dbReference type="ARBA" id="ARBA00004479"/>
    </source>
</evidence>
<evidence type="ECO:0000256" key="15">
    <source>
        <dbReference type="SAM" id="MobiDB-lite"/>
    </source>
</evidence>
<dbReference type="PANTHER" id="PTHR23255:SF71">
    <property type="entry name" value="RECEPTOR PROTEIN SERINE_THREONINE KINASE"/>
    <property type="match status" value="1"/>
</dbReference>
<reference evidence="20" key="1">
    <citation type="submission" date="2025-08" db="UniProtKB">
        <authorList>
            <consortium name="RefSeq"/>
        </authorList>
    </citation>
    <scope>IDENTIFICATION</scope>
</reference>
<evidence type="ECO:0000256" key="13">
    <source>
        <dbReference type="ARBA" id="ARBA00023170"/>
    </source>
</evidence>
<keyword evidence="10 14" id="KW-0067">ATP-binding</keyword>
<dbReference type="InterPro" id="IPR000333">
    <property type="entry name" value="TGFB_receptor"/>
</dbReference>
<keyword evidence="5" id="KW-0808">Transferase</keyword>
<dbReference type="InterPro" id="IPR000472">
    <property type="entry name" value="Activin_recp"/>
</dbReference>
<evidence type="ECO:0000256" key="14">
    <source>
        <dbReference type="PROSITE-ProRule" id="PRU10141"/>
    </source>
</evidence>
<keyword evidence="11 16" id="KW-1133">Transmembrane helix</keyword>
<feature type="domain" description="Protein kinase" evidence="18">
    <location>
        <begin position="203"/>
        <end position="493"/>
    </location>
</feature>
<dbReference type="GeneID" id="101846955"/>
<dbReference type="PIRSF" id="PIRSF037393">
    <property type="entry name" value="TGFRII"/>
    <property type="match status" value="1"/>
</dbReference>
<dbReference type="Proteomes" id="UP000694888">
    <property type="component" value="Unplaced"/>
</dbReference>
<evidence type="ECO:0000256" key="10">
    <source>
        <dbReference type="ARBA" id="ARBA00022840"/>
    </source>
</evidence>
<accession>A0ABM0JLG2</accession>
<dbReference type="PROSITE" id="PS50011">
    <property type="entry name" value="PROTEIN_KINASE_DOM"/>
    <property type="match status" value="1"/>
</dbReference>
<evidence type="ECO:0000256" key="11">
    <source>
        <dbReference type="ARBA" id="ARBA00022989"/>
    </source>
</evidence>
<keyword evidence="9" id="KW-0418">Kinase</keyword>
<protein>
    <recommendedName>
        <fullName evidence="3">receptor protein serine/threonine kinase</fullName>
        <ecNumber evidence="3">2.7.11.30</ecNumber>
    </recommendedName>
</protein>
<evidence type="ECO:0000256" key="7">
    <source>
        <dbReference type="ARBA" id="ARBA00022729"/>
    </source>
</evidence>
<dbReference type="SUPFAM" id="SSF57302">
    <property type="entry name" value="Snake toxin-like"/>
    <property type="match status" value="1"/>
</dbReference>
<keyword evidence="6 16" id="KW-0812">Transmembrane</keyword>
<gene>
    <name evidence="20" type="primary">LOC101846955</name>
</gene>
<proteinExistence type="inferred from homology"/>
<dbReference type="RefSeq" id="XP_005096479.1">
    <property type="nucleotide sequence ID" value="XM_005096422.3"/>
</dbReference>
<keyword evidence="7 17" id="KW-0732">Signal</keyword>
<sequence>MSIRSNVCVILASALMVFGGPAYSSTNMSDPDKKQEIQCVCDPPTCSQANHCNTTGKCYAYEDPITKHVVRNCFLEDQSALNCKSKMSKYSAFKCCDTNLCNQHLQPTLPSVVGGEGGDDTLDSTSIIIASAAGVLLLCVVVFFIIVLIQRHLRKRRERSLFMAPEARLLEEDLSGKGYQDQWSAGSGSGRPTLVRRTVGQHITYKERIGKGRFGAVWRGVWLDEDVAVKVFTSLEETSWNQETEIYNTGMLRHENILGYYASDTVGMNSCTHNLLIVHYHENGSLYDYLQCSDIDMEEMLILAHSASAGLAHLHTEIKEGTGRHGKPAIAHRDIKTKNILVKSNGQCCIGDLGHAVRGDVKLDAAPEKLLVGTKRYMAPEVLNKELKPDFFESFKYVDVYAFGLVMWEIARRARPFAEEYRVPFWDVVQADPSFEEMRQVVGVQQQRPPIPNKWSKEPLMCETAKLMRECWAQNPKVRLTILRVKKNLYSMLKSTSREHAEKVEKLSPKILDSSSSASSSRNNSVNTNCS</sequence>
<dbReference type="InterPro" id="IPR008271">
    <property type="entry name" value="Ser/Thr_kinase_AS"/>
</dbReference>
<name>A0ABM0JLG2_APLCA</name>
<feature type="region of interest" description="Disordered" evidence="15">
    <location>
        <begin position="504"/>
        <end position="531"/>
    </location>
</feature>
<feature type="binding site" evidence="14">
    <location>
        <position position="230"/>
    </location>
    <ligand>
        <name>ATP</name>
        <dbReference type="ChEBI" id="CHEBI:30616"/>
    </ligand>
</feature>
<evidence type="ECO:0000313" key="20">
    <source>
        <dbReference type="RefSeq" id="XP_005096479.1"/>
    </source>
</evidence>
<dbReference type="EC" id="2.7.11.30" evidence="3"/>
<comment type="similarity">
    <text evidence="2">Belongs to the protein kinase superfamily. TKL Ser/Thr protein kinase family. TGFB receptor subfamily.</text>
</comment>
<dbReference type="InterPro" id="IPR000719">
    <property type="entry name" value="Prot_kinase_dom"/>
</dbReference>
<evidence type="ECO:0000313" key="19">
    <source>
        <dbReference type="Proteomes" id="UP000694888"/>
    </source>
</evidence>
<dbReference type="InterPro" id="IPR017441">
    <property type="entry name" value="Protein_kinase_ATP_BS"/>
</dbReference>
<feature type="signal peptide" evidence="17">
    <location>
        <begin position="1"/>
        <end position="24"/>
    </location>
</feature>
<dbReference type="Pfam" id="PF01064">
    <property type="entry name" value="Activin_recp"/>
    <property type="match status" value="1"/>
</dbReference>
<evidence type="ECO:0000259" key="18">
    <source>
        <dbReference type="PROSITE" id="PS50011"/>
    </source>
</evidence>
<keyword evidence="12 16" id="KW-0472">Membrane</keyword>
<dbReference type="InterPro" id="IPR011009">
    <property type="entry name" value="Kinase-like_dom_sf"/>
</dbReference>
<dbReference type="SUPFAM" id="SSF56112">
    <property type="entry name" value="Protein kinase-like (PK-like)"/>
    <property type="match status" value="1"/>
</dbReference>
<evidence type="ECO:0000256" key="6">
    <source>
        <dbReference type="ARBA" id="ARBA00022692"/>
    </source>
</evidence>
<evidence type="ECO:0000256" key="12">
    <source>
        <dbReference type="ARBA" id="ARBA00023136"/>
    </source>
</evidence>
<evidence type="ECO:0000256" key="2">
    <source>
        <dbReference type="ARBA" id="ARBA00009605"/>
    </source>
</evidence>
<dbReference type="InterPro" id="IPR045860">
    <property type="entry name" value="Snake_toxin-like_sf"/>
</dbReference>
<evidence type="ECO:0000256" key="5">
    <source>
        <dbReference type="ARBA" id="ARBA00022679"/>
    </source>
</evidence>
<evidence type="ECO:0000256" key="8">
    <source>
        <dbReference type="ARBA" id="ARBA00022741"/>
    </source>
</evidence>
<evidence type="ECO:0000256" key="17">
    <source>
        <dbReference type="SAM" id="SignalP"/>
    </source>
</evidence>
<evidence type="ECO:0000256" key="4">
    <source>
        <dbReference type="ARBA" id="ARBA00022527"/>
    </source>
</evidence>
<dbReference type="InterPro" id="IPR003605">
    <property type="entry name" value="GS_dom"/>
</dbReference>
<dbReference type="PROSITE" id="PS00108">
    <property type="entry name" value="PROTEIN_KINASE_ST"/>
    <property type="match status" value="1"/>
</dbReference>
<dbReference type="PANTHER" id="PTHR23255">
    <property type="entry name" value="TRANSFORMING GROWTH FACTOR-BETA RECEPTOR TYPE I AND II"/>
    <property type="match status" value="1"/>
</dbReference>
<comment type="subcellular location">
    <subcellularLocation>
        <location evidence="1">Membrane</location>
        <topology evidence="1">Single-pass type I membrane protein</topology>
    </subcellularLocation>
</comment>
<dbReference type="PROSITE" id="PS00107">
    <property type="entry name" value="PROTEIN_KINASE_ATP"/>
    <property type="match status" value="1"/>
</dbReference>
<organism evidence="19 20">
    <name type="scientific">Aplysia californica</name>
    <name type="common">California sea hare</name>
    <dbReference type="NCBI Taxonomy" id="6500"/>
    <lineage>
        <taxon>Eukaryota</taxon>
        <taxon>Metazoa</taxon>
        <taxon>Spiralia</taxon>
        <taxon>Lophotrochozoa</taxon>
        <taxon>Mollusca</taxon>
        <taxon>Gastropoda</taxon>
        <taxon>Heterobranchia</taxon>
        <taxon>Euthyneura</taxon>
        <taxon>Tectipleura</taxon>
        <taxon>Aplysiida</taxon>
        <taxon>Aplysioidea</taxon>
        <taxon>Aplysiidae</taxon>
        <taxon>Aplysia</taxon>
    </lineage>
</organism>
<dbReference type="SMART" id="SM00220">
    <property type="entry name" value="S_TKc"/>
    <property type="match status" value="1"/>
</dbReference>
<dbReference type="InterPro" id="IPR017194">
    <property type="entry name" value="Transform_growth_fac-b_typ-2"/>
</dbReference>
<dbReference type="Gene3D" id="3.30.200.20">
    <property type="entry name" value="Phosphorylase Kinase, domain 1"/>
    <property type="match status" value="1"/>
</dbReference>
<keyword evidence="4" id="KW-0723">Serine/threonine-protein kinase</keyword>
<keyword evidence="13 20" id="KW-0675">Receptor</keyword>
<evidence type="ECO:0000256" key="9">
    <source>
        <dbReference type="ARBA" id="ARBA00022777"/>
    </source>
</evidence>
<keyword evidence="19" id="KW-1185">Reference proteome</keyword>
<feature type="transmembrane region" description="Helical" evidence="16">
    <location>
        <begin position="127"/>
        <end position="149"/>
    </location>
</feature>
<dbReference type="Pfam" id="PF00069">
    <property type="entry name" value="Pkinase"/>
    <property type="match status" value="1"/>
</dbReference>
<evidence type="ECO:0000256" key="3">
    <source>
        <dbReference type="ARBA" id="ARBA00012401"/>
    </source>
</evidence>
<evidence type="ECO:0000256" key="16">
    <source>
        <dbReference type="SAM" id="Phobius"/>
    </source>
</evidence>
<dbReference type="Gene3D" id="2.10.60.10">
    <property type="entry name" value="CD59"/>
    <property type="match status" value="1"/>
</dbReference>
<feature type="compositionally biased region" description="Low complexity" evidence="15">
    <location>
        <begin position="509"/>
        <end position="531"/>
    </location>
</feature>